<dbReference type="Pfam" id="PF25954">
    <property type="entry name" value="Beta-barrel_RND_2"/>
    <property type="match status" value="1"/>
</dbReference>
<dbReference type="InterPro" id="IPR006143">
    <property type="entry name" value="RND_pump_MFP"/>
</dbReference>
<feature type="domain" description="Multidrug resistance protein MdtA-like barrel-sandwich hybrid" evidence="5">
    <location>
        <begin position="31"/>
        <end position="161"/>
    </location>
</feature>
<evidence type="ECO:0000256" key="1">
    <source>
        <dbReference type="ARBA" id="ARBA00004196"/>
    </source>
</evidence>
<dbReference type="Proteomes" id="UP001500547">
    <property type="component" value="Unassembled WGS sequence"/>
</dbReference>
<dbReference type="SUPFAM" id="SSF111369">
    <property type="entry name" value="HlyD-like secretion proteins"/>
    <property type="match status" value="1"/>
</dbReference>
<dbReference type="InterPro" id="IPR058625">
    <property type="entry name" value="MdtA-like_BSH"/>
</dbReference>
<evidence type="ECO:0000256" key="3">
    <source>
        <dbReference type="ARBA" id="ARBA00022448"/>
    </source>
</evidence>
<dbReference type="Pfam" id="PF25967">
    <property type="entry name" value="RND-MFP_C"/>
    <property type="match status" value="1"/>
</dbReference>
<dbReference type="NCBIfam" id="TIGR01730">
    <property type="entry name" value="RND_mfp"/>
    <property type="match status" value="1"/>
</dbReference>
<feature type="coiled-coil region" evidence="4">
    <location>
        <begin position="73"/>
        <end position="124"/>
    </location>
</feature>
<dbReference type="EMBL" id="BAABLD010000008">
    <property type="protein sequence ID" value="GAA5163929.1"/>
    <property type="molecule type" value="Genomic_DNA"/>
</dbReference>
<evidence type="ECO:0000256" key="2">
    <source>
        <dbReference type="ARBA" id="ARBA00009477"/>
    </source>
</evidence>
<comment type="similarity">
    <text evidence="2">Belongs to the membrane fusion protein (MFP) (TC 8.A.1) family.</text>
</comment>
<evidence type="ECO:0000313" key="9">
    <source>
        <dbReference type="Proteomes" id="UP001500547"/>
    </source>
</evidence>
<dbReference type="InterPro" id="IPR058627">
    <property type="entry name" value="MdtA-like_C"/>
</dbReference>
<evidence type="ECO:0000259" key="7">
    <source>
        <dbReference type="Pfam" id="PF25967"/>
    </source>
</evidence>
<feature type="domain" description="Multidrug resistance protein MdtA-like C-terminal permuted SH3" evidence="7">
    <location>
        <begin position="259"/>
        <end position="314"/>
    </location>
</feature>
<dbReference type="Gene3D" id="2.40.50.100">
    <property type="match status" value="1"/>
</dbReference>
<reference evidence="9" key="1">
    <citation type="journal article" date="2019" name="Int. J. Syst. Evol. Microbiol.">
        <title>The Global Catalogue of Microorganisms (GCM) 10K type strain sequencing project: providing services to taxonomists for standard genome sequencing and annotation.</title>
        <authorList>
            <consortium name="The Broad Institute Genomics Platform"/>
            <consortium name="The Broad Institute Genome Sequencing Center for Infectious Disease"/>
            <person name="Wu L."/>
            <person name="Ma J."/>
        </authorList>
    </citation>
    <scope>NUCLEOTIDE SEQUENCE [LARGE SCALE GENOMIC DNA]</scope>
    <source>
        <strain evidence="9">JCM 18715</strain>
    </source>
</reference>
<gene>
    <name evidence="8" type="primary">mexJ</name>
    <name evidence="8" type="ORF">GCM10025770_16920</name>
</gene>
<feature type="domain" description="CusB-like beta-barrel" evidence="6">
    <location>
        <begin position="177"/>
        <end position="243"/>
    </location>
</feature>
<evidence type="ECO:0000256" key="4">
    <source>
        <dbReference type="SAM" id="Coils"/>
    </source>
</evidence>
<organism evidence="8 9">
    <name type="scientific">Viridibacterium curvum</name>
    <dbReference type="NCBI Taxonomy" id="1101404"/>
    <lineage>
        <taxon>Bacteria</taxon>
        <taxon>Pseudomonadati</taxon>
        <taxon>Pseudomonadota</taxon>
        <taxon>Betaproteobacteria</taxon>
        <taxon>Rhodocyclales</taxon>
        <taxon>Rhodocyclaceae</taxon>
        <taxon>Viridibacterium</taxon>
    </lineage>
</organism>
<dbReference type="Gene3D" id="1.10.287.470">
    <property type="entry name" value="Helix hairpin bin"/>
    <property type="match status" value="1"/>
</dbReference>
<dbReference type="Gene3D" id="2.40.30.170">
    <property type="match status" value="1"/>
</dbReference>
<dbReference type="InterPro" id="IPR058792">
    <property type="entry name" value="Beta-barrel_RND_2"/>
</dbReference>
<keyword evidence="9" id="KW-1185">Reference proteome</keyword>
<sequence>MIVQIIDAGGAQQAALYSGEVRARQEGDLAFRIGGKIVERRISAGQSVRKGQVLARLDAQDVGLSAQAAASAVKAAEADAALARAELERAEGLFAQRFISQSALDTRRSQYQATQARLQQAKDQAAVSGNQVRYAELVADRDGVVTAMNVEVGQVVAAGQAVLRLADPASREALIWVPESRVAALRIGDDALVRPWNAQDVTLPGKVREIAGAADSSTRTFAVRVAVSGADERMPLGSTVAVGFLKDGKSAGANAPVRLPLAAVVQREGQASVWIVGKDNTPQPRAVEVAAFRDHEALIRKGLAPGDRVVVVGAHVLKEGMAVKPVEQSAPVALDVLR</sequence>
<evidence type="ECO:0000259" key="6">
    <source>
        <dbReference type="Pfam" id="PF25954"/>
    </source>
</evidence>
<dbReference type="PANTHER" id="PTHR30469">
    <property type="entry name" value="MULTIDRUG RESISTANCE PROTEIN MDTA"/>
    <property type="match status" value="1"/>
</dbReference>
<protein>
    <submittedName>
        <fullName evidence="8">Multidrug efflux RND transporter periplasmic adaptor subunit MexJ</fullName>
    </submittedName>
</protein>
<accession>A0ABP9QM06</accession>
<evidence type="ECO:0000259" key="5">
    <source>
        <dbReference type="Pfam" id="PF25917"/>
    </source>
</evidence>
<keyword evidence="3" id="KW-0813">Transport</keyword>
<dbReference type="Pfam" id="PF25917">
    <property type="entry name" value="BSH_RND"/>
    <property type="match status" value="1"/>
</dbReference>
<comment type="subcellular location">
    <subcellularLocation>
        <location evidence="1">Cell envelope</location>
    </subcellularLocation>
</comment>
<keyword evidence="4" id="KW-0175">Coiled coil</keyword>
<proteinExistence type="inferred from homology"/>
<dbReference type="PANTHER" id="PTHR30469:SF18">
    <property type="entry name" value="RESISTANCE-NODULATION-CELL DIVISION (RND) EFFLUX MEMBRANE FUSION PROTEIN-RELATED"/>
    <property type="match status" value="1"/>
</dbReference>
<comment type="caution">
    <text evidence="8">The sequence shown here is derived from an EMBL/GenBank/DDBJ whole genome shotgun (WGS) entry which is preliminary data.</text>
</comment>
<name>A0ABP9QM06_9RHOO</name>
<evidence type="ECO:0000313" key="8">
    <source>
        <dbReference type="EMBL" id="GAA5163929.1"/>
    </source>
</evidence>
<dbReference type="Gene3D" id="2.40.420.20">
    <property type="match status" value="1"/>
</dbReference>